<organism evidence="1 2">
    <name type="scientific">Pantoea ananas</name>
    <name type="common">Erwinia uredovora</name>
    <dbReference type="NCBI Taxonomy" id="553"/>
    <lineage>
        <taxon>Bacteria</taxon>
        <taxon>Pseudomonadati</taxon>
        <taxon>Pseudomonadota</taxon>
        <taxon>Gammaproteobacteria</taxon>
        <taxon>Enterobacterales</taxon>
        <taxon>Erwiniaceae</taxon>
        <taxon>Pantoea</taxon>
    </lineage>
</organism>
<proteinExistence type="predicted"/>
<dbReference type="EMBL" id="JANFVX010000004">
    <property type="protein sequence ID" value="MCW0343472.1"/>
    <property type="molecule type" value="Genomic_DNA"/>
</dbReference>
<comment type="caution">
    <text evidence="1">The sequence shown here is derived from an EMBL/GenBank/DDBJ whole genome shotgun (WGS) entry which is preliminary data.</text>
</comment>
<dbReference type="Proteomes" id="UP001208888">
    <property type="component" value="Unassembled WGS sequence"/>
</dbReference>
<evidence type="ECO:0000313" key="2">
    <source>
        <dbReference type="Proteomes" id="UP001208888"/>
    </source>
</evidence>
<accession>A0AAJ1CXI9</accession>
<reference evidence="1" key="1">
    <citation type="submission" date="2022-06" db="EMBL/GenBank/DDBJ databases">
        <title>Dynamics of rice microbiomes reveals core vertical transmitted seed endophytes.</title>
        <authorList>
            <person name="Liao K."/>
            <person name="Zhang X."/>
        </authorList>
    </citation>
    <scope>NUCLEOTIDE SEQUENCE</scope>
    <source>
        <strain evidence="1">JT1-17</strain>
    </source>
</reference>
<gene>
    <name evidence="1" type="ORF">NB703_001565</name>
</gene>
<name>A0AAJ1CXI9_PANAN</name>
<sequence length="138" mass="15174">MISCLRNLNLSSLTHRYGLYSRCILIILSTHSFRPHGIGVIEGSDGCFAKPAMITRMTIAILVSQQLTNEDCDHVTVQKRAVPSSRKASAIAVSLINALSCCRHIYSCTSSVNSRLDIPFLTPCMRRAAQKHGAKISR</sequence>
<protein>
    <submittedName>
        <fullName evidence="1">Uncharacterized protein</fullName>
    </submittedName>
</protein>
<evidence type="ECO:0000313" key="1">
    <source>
        <dbReference type="EMBL" id="MCW0343472.1"/>
    </source>
</evidence>
<dbReference type="AlphaFoldDB" id="A0AAJ1CXI9"/>